<gene>
    <name evidence="2" type="ORF">H9982_05905</name>
</gene>
<evidence type="ECO:0000313" key="2">
    <source>
        <dbReference type="EMBL" id="HIX45736.1"/>
    </source>
</evidence>
<proteinExistence type="predicted"/>
<feature type="domain" description="SusE outer membrane protein" evidence="1">
    <location>
        <begin position="22"/>
        <end position="123"/>
    </location>
</feature>
<name>A0A9D1VRX7_9BACT</name>
<dbReference type="GO" id="GO:0019867">
    <property type="term" value="C:outer membrane"/>
    <property type="evidence" value="ECO:0007669"/>
    <property type="project" value="InterPro"/>
</dbReference>
<dbReference type="PROSITE" id="PS51257">
    <property type="entry name" value="PROKAR_LIPOPROTEIN"/>
    <property type="match status" value="1"/>
</dbReference>
<sequence length="396" mass="43796">MKNIKYIIPCVLGMALLASCQEEEKITINPAAEDGTLTFVLNEPAYDDYVYVLRSADADSVMETLTVRMQPDFGFTAATTYYAQVSFSEQFTEGSYQELSTSGAAQKIAINTREMNEAITLLQGENVDENPGIMDIYVRLRAFLTSSTTTANGDTPHVSPCYSNVIKLRVQPYYMLLEDMLPQPHYIIGYIDWANDANAQGTTLIPLSLVENYSYDEITGYGEFTYTGWFEAGVGFKLINVVGGWDEQWGSSDGTINGLVHNDGGSGNIAVEESGYYTITTNSLAGQESCTIEKADVTPASYDFIELVGSFENWGENPIRMDAFNMTNPHIWTTTVTFEADCEAKFRANGEWAVSWGGDSFPYSTIKSGNNILVKAGTYTVVLNDIDGNYYFFAKE</sequence>
<comment type="caution">
    <text evidence="2">The sequence shown here is derived from an EMBL/GenBank/DDBJ whole genome shotgun (WGS) entry which is preliminary data.</text>
</comment>
<organism evidence="2 3">
    <name type="scientific">Candidatus Barnesiella excrementipullorum</name>
    <dbReference type="NCBI Taxonomy" id="2838479"/>
    <lineage>
        <taxon>Bacteria</taxon>
        <taxon>Pseudomonadati</taxon>
        <taxon>Bacteroidota</taxon>
        <taxon>Bacteroidia</taxon>
        <taxon>Bacteroidales</taxon>
        <taxon>Barnesiellaceae</taxon>
        <taxon>Barnesiella</taxon>
    </lineage>
</organism>
<reference evidence="2" key="1">
    <citation type="journal article" date="2021" name="PeerJ">
        <title>Extensive microbial diversity within the chicken gut microbiome revealed by metagenomics and culture.</title>
        <authorList>
            <person name="Gilroy R."/>
            <person name="Ravi A."/>
            <person name="Getino M."/>
            <person name="Pursley I."/>
            <person name="Horton D.L."/>
            <person name="Alikhan N.F."/>
            <person name="Baker D."/>
            <person name="Gharbi K."/>
            <person name="Hall N."/>
            <person name="Watson M."/>
            <person name="Adriaenssens E.M."/>
            <person name="Foster-Nyarko E."/>
            <person name="Jarju S."/>
            <person name="Secka A."/>
            <person name="Antonio M."/>
            <person name="Oren A."/>
            <person name="Chaudhuri R.R."/>
            <person name="La Ragione R."/>
            <person name="Hildebrand F."/>
            <person name="Pallen M.J."/>
        </authorList>
    </citation>
    <scope>NUCLEOTIDE SEQUENCE</scope>
    <source>
        <strain evidence="2">ChiHjej12B11-16260</strain>
    </source>
</reference>
<reference evidence="2" key="2">
    <citation type="submission" date="2021-04" db="EMBL/GenBank/DDBJ databases">
        <authorList>
            <person name="Gilroy R."/>
        </authorList>
    </citation>
    <scope>NUCLEOTIDE SEQUENCE</scope>
    <source>
        <strain evidence="2">ChiHjej12B11-16260</strain>
    </source>
</reference>
<dbReference type="Gene3D" id="2.60.40.3620">
    <property type="match status" value="2"/>
</dbReference>
<dbReference type="InterPro" id="IPR025970">
    <property type="entry name" value="SusE"/>
</dbReference>
<evidence type="ECO:0000313" key="3">
    <source>
        <dbReference type="Proteomes" id="UP000824246"/>
    </source>
</evidence>
<accession>A0A9D1VRX7</accession>
<dbReference type="Proteomes" id="UP000824246">
    <property type="component" value="Unassembled WGS sequence"/>
</dbReference>
<dbReference type="AlphaFoldDB" id="A0A9D1VRX7"/>
<evidence type="ECO:0000259" key="1">
    <source>
        <dbReference type="Pfam" id="PF14292"/>
    </source>
</evidence>
<protein>
    <submittedName>
        <fullName evidence="2">SusF/SusE family outer membrane protein</fullName>
    </submittedName>
</protein>
<dbReference type="GO" id="GO:2001070">
    <property type="term" value="F:starch binding"/>
    <property type="evidence" value="ECO:0007669"/>
    <property type="project" value="InterPro"/>
</dbReference>
<dbReference type="Pfam" id="PF14292">
    <property type="entry name" value="SusE"/>
    <property type="match status" value="1"/>
</dbReference>
<dbReference type="EMBL" id="DXFB01000153">
    <property type="protein sequence ID" value="HIX45736.1"/>
    <property type="molecule type" value="Genomic_DNA"/>
</dbReference>